<organism evidence="2 3">
    <name type="scientific">Venturia inaequalis</name>
    <name type="common">Apple scab fungus</name>
    <dbReference type="NCBI Taxonomy" id="5025"/>
    <lineage>
        <taxon>Eukaryota</taxon>
        <taxon>Fungi</taxon>
        <taxon>Dikarya</taxon>
        <taxon>Ascomycota</taxon>
        <taxon>Pezizomycotina</taxon>
        <taxon>Dothideomycetes</taxon>
        <taxon>Pleosporomycetidae</taxon>
        <taxon>Venturiales</taxon>
        <taxon>Venturiaceae</taxon>
        <taxon>Venturia</taxon>
    </lineage>
</organism>
<gene>
    <name evidence="2" type="ORF">EG328_009885</name>
</gene>
<evidence type="ECO:0000313" key="2">
    <source>
        <dbReference type="EMBL" id="KAE9965236.1"/>
    </source>
</evidence>
<evidence type="ECO:0000256" key="1">
    <source>
        <dbReference type="SAM" id="MobiDB-lite"/>
    </source>
</evidence>
<dbReference type="EMBL" id="WNWS01000611">
    <property type="protein sequence ID" value="KAE9965236.1"/>
    <property type="molecule type" value="Genomic_DNA"/>
</dbReference>
<feature type="region of interest" description="Disordered" evidence="1">
    <location>
        <begin position="264"/>
        <end position="290"/>
    </location>
</feature>
<name>A0A8H3U7B6_VENIN</name>
<reference evidence="2 3" key="1">
    <citation type="submission" date="2018-12" db="EMBL/GenBank/DDBJ databases">
        <title>Venturia inaequalis Genome Resource.</title>
        <authorList>
            <person name="Lichtner F.J."/>
        </authorList>
    </citation>
    <scope>NUCLEOTIDE SEQUENCE [LARGE SCALE GENOMIC DNA]</scope>
    <source>
        <strain evidence="2 3">120213</strain>
    </source>
</reference>
<feature type="compositionally biased region" description="Low complexity" evidence="1">
    <location>
        <begin position="89"/>
        <end position="99"/>
    </location>
</feature>
<proteinExistence type="predicted"/>
<sequence>MPRILLIISTRNRIKARAYKQPQLPTERLWLSITGLSSPYPVSAALSRGVNPPAVIALPAVATLASSLSGRPAYIEVKPQLKKRKRDATPASPATTASSYHDDDASSTNDLEDLAAPEVQEVPVDPALFEIDGTPVPEQAVEVLTPPSSSAKRQRVSLDLGASSLLLSPAEERPAGVKFSPGQALWANSMISAIMDGKVLAGEEYEGADCSFLVQAVRDGALEVEKDSVVEMGMDGHARDENMAKFDALLGECLKKEEVLVEEEVIEEESSEEEMSDVEEDVEDGEDVEDVEDGVEYAIDDEEATEDVEEALEDVEEAVEYASDDEEVAEDAPIVVEDESSSDDEVYSSEEED</sequence>
<dbReference type="AlphaFoldDB" id="A0A8H3U7B6"/>
<dbReference type="Proteomes" id="UP000447873">
    <property type="component" value="Unassembled WGS sequence"/>
</dbReference>
<feature type="region of interest" description="Disordered" evidence="1">
    <location>
        <begin position="315"/>
        <end position="353"/>
    </location>
</feature>
<protein>
    <submittedName>
        <fullName evidence="2">Uncharacterized protein</fullName>
    </submittedName>
</protein>
<accession>A0A8H3U7B6</accession>
<evidence type="ECO:0000313" key="3">
    <source>
        <dbReference type="Proteomes" id="UP000447873"/>
    </source>
</evidence>
<feature type="region of interest" description="Disordered" evidence="1">
    <location>
        <begin position="79"/>
        <end position="109"/>
    </location>
</feature>
<comment type="caution">
    <text evidence="2">The sequence shown here is derived from an EMBL/GenBank/DDBJ whole genome shotgun (WGS) entry which is preliminary data.</text>
</comment>